<organism evidence="1 2">
    <name type="scientific">Sphingomonas xanthus</name>
    <dbReference type="NCBI Taxonomy" id="2594473"/>
    <lineage>
        <taxon>Bacteria</taxon>
        <taxon>Pseudomonadati</taxon>
        <taxon>Pseudomonadota</taxon>
        <taxon>Alphaproteobacteria</taxon>
        <taxon>Sphingomonadales</taxon>
        <taxon>Sphingomonadaceae</taxon>
        <taxon>Sphingomonas</taxon>
    </lineage>
</organism>
<protein>
    <recommendedName>
        <fullName evidence="3">Lipoprotein</fullName>
    </recommendedName>
</protein>
<sequence>MRRLFPFAALGLAACASSPTTQTPGPVTSAPLLSSSHEHRTLAGMTAVELAQHFGSPRLTIREGVATKLQYSGSNCVLDAYLYPPESGQGVPRVIHVDTRTHQGTEINPQQCFAAIEGR</sequence>
<dbReference type="PROSITE" id="PS51257">
    <property type="entry name" value="PROKAR_LIPOPROTEIN"/>
    <property type="match status" value="1"/>
</dbReference>
<name>A0A516IR59_9SPHN</name>
<reference evidence="1 2" key="1">
    <citation type="submission" date="2019-07" db="EMBL/GenBank/DDBJ databases">
        <title>Sphingomonas AE3 Genome sequencing and assembly.</title>
        <authorList>
            <person name="Kim H."/>
        </authorList>
    </citation>
    <scope>NUCLEOTIDE SEQUENCE [LARGE SCALE GENOMIC DNA]</scope>
    <source>
        <strain evidence="1 2">AE3</strain>
    </source>
</reference>
<dbReference type="AlphaFoldDB" id="A0A516IR59"/>
<dbReference type="KEGG" id="sxa:FMM02_04965"/>
<evidence type="ECO:0000313" key="2">
    <source>
        <dbReference type="Proteomes" id="UP000321857"/>
    </source>
</evidence>
<evidence type="ECO:0000313" key="1">
    <source>
        <dbReference type="EMBL" id="QDP19372.1"/>
    </source>
</evidence>
<dbReference type="Proteomes" id="UP000321857">
    <property type="component" value="Chromosome"/>
</dbReference>
<gene>
    <name evidence="1" type="ORF">FMM02_04965</name>
</gene>
<keyword evidence="2" id="KW-1185">Reference proteome</keyword>
<evidence type="ECO:0008006" key="3">
    <source>
        <dbReference type="Google" id="ProtNLM"/>
    </source>
</evidence>
<dbReference type="EMBL" id="CP041659">
    <property type="protein sequence ID" value="QDP19372.1"/>
    <property type="molecule type" value="Genomic_DNA"/>
</dbReference>
<dbReference type="RefSeq" id="WP_147493825.1">
    <property type="nucleotide sequence ID" value="NZ_CP041659.1"/>
</dbReference>
<dbReference type="OrthoDB" id="8482143at2"/>
<accession>A0A516IR59</accession>
<proteinExistence type="predicted"/>